<name>A0A6G1JB38_9PLEO</name>
<proteinExistence type="predicted"/>
<feature type="compositionally biased region" description="Basic and acidic residues" evidence="1">
    <location>
        <begin position="8"/>
        <end position="24"/>
    </location>
</feature>
<keyword evidence="3" id="KW-1185">Reference proteome</keyword>
<evidence type="ECO:0000256" key="1">
    <source>
        <dbReference type="SAM" id="MobiDB-lite"/>
    </source>
</evidence>
<reference evidence="2" key="1">
    <citation type="journal article" date="2020" name="Stud. Mycol.">
        <title>101 Dothideomycetes genomes: a test case for predicting lifestyles and emergence of pathogens.</title>
        <authorList>
            <person name="Haridas S."/>
            <person name="Albert R."/>
            <person name="Binder M."/>
            <person name="Bloem J."/>
            <person name="Labutti K."/>
            <person name="Salamov A."/>
            <person name="Andreopoulos B."/>
            <person name="Baker S."/>
            <person name="Barry K."/>
            <person name="Bills G."/>
            <person name="Bluhm B."/>
            <person name="Cannon C."/>
            <person name="Castanera R."/>
            <person name="Culley D."/>
            <person name="Daum C."/>
            <person name="Ezra D."/>
            <person name="Gonzalez J."/>
            <person name="Henrissat B."/>
            <person name="Kuo A."/>
            <person name="Liang C."/>
            <person name="Lipzen A."/>
            <person name="Lutzoni F."/>
            <person name="Magnuson J."/>
            <person name="Mondo S."/>
            <person name="Nolan M."/>
            <person name="Ohm R."/>
            <person name="Pangilinan J."/>
            <person name="Park H.-J."/>
            <person name="Ramirez L."/>
            <person name="Alfaro M."/>
            <person name="Sun H."/>
            <person name="Tritt A."/>
            <person name="Yoshinaga Y."/>
            <person name="Zwiers L.-H."/>
            <person name="Turgeon B."/>
            <person name="Goodwin S."/>
            <person name="Spatafora J."/>
            <person name="Crous P."/>
            <person name="Grigoriev I."/>
        </authorList>
    </citation>
    <scope>NUCLEOTIDE SEQUENCE</scope>
    <source>
        <strain evidence="2">CBS 122367</strain>
    </source>
</reference>
<evidence type="ECO:0000313" key="2">
    <source>
        <dbReference type="EMBL" id="KAF2687353.1"/>
    </source>
</evidence>
<protein>
    <submittedName>
        <fullName evidence="2">Uncharacterized protein</fullName>
    </submittedName>
</protein>
<dbReference type="Proteomes" id="UP000799291">
    <property type="component" value="Unassembled WGS sequence"/>
</dbReference>
<organism evidence="2 3">
    <name type="scientific">Lentithecium fluviatile CBS 122367</name>
    <dbReference type="NCBI Taxonomy" id="1168545"/>
    <lineage>
        <taxon>Eukaryota</taxon>
        <taxon>Fungi</taxon>
        <taxon>Dikarya</taxon>
        <taxon>Ascomycota</taxon>
        <taxon>Pezizomycotina</taxon>
        <taxon>Dothideomycetes</taxon>
        <taxon>Pleosporomycetidae</taxon>
        <taxon>Pleosporales</taxon>
        <taxon>Massarineae</taxon>
        <taxon>Lentitheciaceae</taxon>
        <taxon>Lentithecium</taxon>
    </lineage>
</organism>
<evidence type="ECO:0000313" key="3">
    <source>
        <dbReference type="Proteomes" id="UP000799291"/>
    </source>
</evidence>
<dbReference type="EMBL" id="MU005575">
    <property type="protein sequence ID" value="KAF2687353.1"/>
    <property type="molecule type" value="Genomic_DNA"/>
</dbReference>
<feature type="region of interest" description="Disordered" evidence="1">
    <location>
        <begin position="1"/>
        <end position="24"/>
    </location>
</feature>
<dbReference type="AlphaFoldDB" id="A0A6G1JB38"/>
<sequence>MKLSARRSVGERARTLRAAEQRRRRESLDTWPRTAWAVADVGRRDAWWCRRRHRPVAHAAVIGPSRHCASSLASLASLARALTNHKPSLPLAQRFSLFAGPVTRHASRMFDWVFPPANSSRRLYLHSCQSRF</sequence>
<accession>A0A6G1JB38</accession>
<gene>
    <name evidence="2" type="ORF">K458DRAFT_189491</name>
</gene>